<dbReference type="InterPro" id="IPR000515">
    <property type="entry name" value="MetI-like"/>
</dbReference>
<feature type="transmembrane region" description="Helical" evidence="7">
    <location>
        <begin position="177"/>
        <end position="196"/>
    </location>
</feature>
<evidence type="ECO:0000256" key="5">
    <source>
        <dbReference type="ARBA" id="ARBA00022989"/>
    </source>
</evidence>
<comment type="caution">
    <text evidence="9">The sequence shown here is derived from an EMBL/GenBank/DDBJ whole genome shotgun (WGS) entry which is preliminary data.</text>
</comment>
<evidence type="ECO:0000313" key="9">
    <source>
        <dbReference type="EMBL" id="MBD7997168.1"/>
    </source>
</evidence>
<dbReference type="CDD" id="cd06261">
    <property type="entry name" value="TM_PBP2"/>
    <property type="match status" value="1"/>
</dbReference>
<keyword evidence="3" id="KW-1003">Cell membrane</keyword>
<sequence length="316" mass="33296">MGRYIARRLGQGGFVLWAAFTISFFLLYVLPSDAASIKAAGADGDLSDPELVARLRAEQGLDRPVLVQYAHGLWGALHLDFGRSFSSGAPATKLLAEALPPTLQLTALALGLALVGGAALALASTFPRARWLRHALASLPALGISLPTFWVGLLLLQWFSFELRLFPAMGNEGFESLVLPACTLAIPASAAFAQVLSRSLRQTLAEPYVETARAKGAGRARVHFGHALRNASIPALTVLGVTVGGLLAGAVVTETVFSRAGVGRLTVTAVNQQDVPVVQAIVVFSALVFVVVTLLVDLLYPVLDPRITTRQPSAAA</sequence>
<dbReference type="SUPFAM" id="SSF161098">
    <property type="entry name" value="MetI-like"/>
    <property type="match status" value="1"/>
</dbReference>
<dbReference type="PANTHER" id="PTHR43163:SF6">
    <property type="entry name" value="DIPEPTIDE TRANSPORT SYSTEM PERMEASE PROTEIN DPPB-RELATED"/>
    <property type="match status" value="1"/>
</dbReference>
<evidence type="ECO:0000313" key="10">
    <source>
        <dbReference type="Proteomes" id="UP000633601"/>
    </source>
</evidence>
<evidence type="ECO:0000256" key="6">
    <source>
        <dbReference type="ARBA" id="ARBA00023136"/>
    </source>
</evidence>
<feature type="transmembrane region" description="Helical" evidence="7">
    <location>
        <begin position="135"/>
        <end position="157"/>
    </location>
</feature>
<organism evidence="9 10">
    <name type="scientific">Oerskovia gallyi</name>
    <dbReference type="NCBI Taxonomy" id="2762226"/>
    <lineage>
        <taxon>Bacteria</taxon>
        <taxon>Bacillati</taxon>
        <taxon>Actinomycetota</taxon>
        <taxon>Actinomycetes</taxon>
        <taxon>Micrococcales</taxon>
        <taxon>Cellulomonadaceae</taxon>
        <taxon>Oerskovia</taxon>
    </lineage>
</organism>
<proteinExistence type="inferred from homology"/>
<evidence type="ECO:0000259" key="8">
    <source>
        <dbReference type="PROSITE" id="PS50928"/>
    </source>
</evidence>
<dbReference type="PROSITE" id="PS50928">
    <property type="entry name" value="ABC_TM1"/>
    <property type="match status" value="1"/>
</dbReference>
<accession>A0ABR8UXA5</accession>
<evidence type="ECO:0000256" key="1">
    <source>
        <dbReference type="ARBA" id="ARBA00004651"/>
    </source>
</evidence>
<protein>
    <submittedName>
        <fullName evidence="9">ABC transporter permease</fullName>
    </submittedName>
</protein>
<dbReference type="InterPro" id="IPR035906">
    <property type="entry name" value="MetI-like_sf"/>
</dbReference>
<evidence type="ECO:0000256" key="7">
    <source>
        <dbReference type="RuleBase" id="RU363032"/>
    </source>
</evidence>
<keyword evidence="5 7" id="KW-1133">Transmembrane helix</keyword>
<keyword evidence="2 7" id="KW-0813">Transport</keyword>
<keyword evidence="6 7" id="KW-0472">Membrane</keyword>
<feature type="transmembrane region" description="Helical" evidence="7">
    <location>
        <begin position="103"/>
        <end position="123"/>
    </location>
</feature>
<dbReference type="Pfam" id="PF19300">
    <property type="entry name" value="BPD_transp_1_N"/>
    <property type="match status" value="1"/>
</dbReference>
<comment type="subcellular location">
    <subcellularLocation>
        <location evidence="1 7">Cell membrane</location>
        <topology evidence="1 7">Multi-pass membrane protein</topology>
    </subcellularLocation>
</comment>
<feature type="transmembrane region" description="Helical" evidence="7">
    <location>
        <begin position="277"/>
        <end position="300"/>
    </location>
</feature>
<evidence type="ECO:0000256" key="2">
    <source>
        <dbReference type="ARBA" id="ARBA00022448"/>
    </source>
</evidence>
<evidence type="ECO:0000256" key="4">
    <source>
        <dbReference type="ARBA" id="ARBA00022692"/>
    </source>
</evidence>
<feature type="transmembrane region" description="Helical" evidence="7">
    <location>
        <begin position="12"/>
        <end position="30"/>
    </location>
</feature>
<comment type="similarity">
    <text evidence="7">Belongs to the binding-protein-dependent transport system permease family.</text>
</comment>
<keyword evidence="10" id="KW-1185">Reference proteome</keyword>
<dbReference type="Proteomes" id="UP000633601">
    <property type="component" value="Unassembled WGS sequence"/>
</dbReference>
<dbReference type="Gene3D" id="1.10.3720.10">
    <property type="entry name" value="MetI-like"/>
    <property type="match status" value="1"/>
</dbReference>
<gene>
    <name evidence="9" type="ORF">H9640_01180</name>
</gene>
<dbReference type="InterPro" id="IPR045621">
    <property type="entry name" value="BPD_transp_1_N"/>
</dbReference>
<dbReference type="RefSeq" id="WP_191788903.1">
    <property type="nucleotide sequence ID" value="NZ_JACSQE010000001.1"/>
</dbReference>
<feature type="domain" description="ABC transmembrane type-1" evidence="8">
    <location>
        <begin position="99"/>
        <end position="300"/>
    </location>
</feature>
<reference evidence="9 10" key="1">
    <citation type="submission" date="2020-08" db="EMBL/GenBank/DDBJ databases">
        <title>A Genomic Blueprint of the Chicken Gut Microbiome.</title>
        <authorList>
            <person name="Gilroy R."/>
            <person name="Ravi A."/>
            <person name="Getino M."/>
            <person name="Pursley I."/>
            <person name="Horton D.L."/>
            <person name="Alikhan N.-F."/>
            <person name="Baker D."/>
            <person name="Gharbi K."/>
            <person name="Hall N."/>
            <person name="Watson M."/>
            <person name="Adriaenssens E.M."/>
            <person name="Foster-Nyarko E."/>
            <person name="Jarju S."/>
            <person name="Secka A."/>
            <person name="Antonio M."/>
            <person name="Oren A."/>
            <person name="Chaudhuri R."/>
            <person name="La Ragione R.M."/>
            <person name="Hildebrand F."/>
            <person name="Pallen M.J."/>
        </authorList>
    </citation>
    <scope>NUCLEOTIDE SEQUENCE [LARGE SCALE GENOMIC DNA]</scope>
    <source>
        <strain evidence="9 10">Sa2CUA8</strain>
    </source>
</reference>
<dbReference type="EMBL" id="JACSQE010000001">
    <property type="protein sequence ID" value="MBD7997168.1"/>
    <property type="molecule type" value="Genomic_DNA"/>
</dbReference>
<feature type="transmembrane region" description="Helical" evidence="7">
    <location>
        <begin position="233"/>
        <end position="257"/>
    </location>
</feature>
<keyword evidence="4 7" id="KW-0812">Transmembrane</keyword>
<evidence type="ECO:0000256" key="3">
    <source>
        <dbReference type="ARBA" id="ARBA00022475"/>
    </source>
</evidence>
<dbReference type="Pfam" id="PF00528">
    <property type="entry name" value="BPD_transp_1"/>
    <property type="match status" value="1"/>
</dbReference>
<name>A0ABR8UXA5_9CELL</name>
<dbReference type="PANTHER" id="PTHR43163">
    <property type="entry name" value="DIPEPTIDE TRANSPORT SYSTEM PERMEASE PROTEIN DPPB-RELATED"/>
    <property type="match status" value="1"/>
</dbReference>